<dbReference type="EMBL" id="CAJOBA010044387">
    <property type="protein sequence ID" value="CAF4163153.1"/>
    <property type="molecule type" value="Genomic_DNA"/>
</dbReference>
<dbReference type="InterPro" id="IPR001646">
    <property type="entry name" value="5peptide_repeat"/>
</dbReference>
<comment type="caution">
    <text evidence="2">The sequence shown here is derived from an EMBL/GenBank/DDBJ whole genome shotgun (WGS) entry which is preliminary data.</text>
</comment>
<evidence type="ECO:0000313" key="4">
    <source>
        <dbReference type="EMBL" id="CAF4414535.1"/>
    </source>
</evidence>
<gene>
    <name evidence="2" type="ORF">GPM918_LOCUS39340</name>
    <name evidence="1" type="ORF">OVA965_LOCUS30870</name>
    <name evidence="4" type="ORF">SRO942_LOCUS40206</name>
    <name evidence="3" type="ORF">TMI583_LOCUS31684</name>
</gene>
<dbReference type="Proteomes" id="UP000677228">
    <property type="component" value="Unassembled WGS sequence"/>
</dbReference>
<dbReference type="EMBL" id="CAJOBC010093118">
    <property type="protein sequence ID" value="CAF4414535.1"/>
    <property type="molecule type" value="Genomic_DNA"/>
</dbReference>
<dbReference type="Gene3D" id="2.160.20.80">
    <property type="entry name" value="E3 ubiquitin-protein ligase SopA"/>
    <property type="match status" value="1"/>
</dbReference>
<protein>
    <recommendedName>
        <fullName evidence="6">Pentapeptide repeat-containing protein</fullName>
    </recommendedName>
</protein>
<keyword evidence="5" id="KW-1185">Reference proteome</keyword>
<evidence type="ECO:0000313" key="1">
    <source>
        <dbReference type="EMBL" id="CAF1352691.1"/>
    </source>
</evidence>
<dbReference type="Proteomes" id="UP000681722">
    <property type="component" value="Unassembled WGS sequence"/>
</dbReference>
<evidence type="ECO:0000313" key="5">
    <source>
        <dbReference type="Proteomes" id="UP000663829"/>
    </source>
</evidence>
<organism evidence="2 5">
    <name type="scientific">Didymodactylos carnosus</name>
    <dbReference type="NCBI Taxonomy" id="1234261"/>
    <lineage>
        <taxon>Eukaryota</taxon>
        <taxon>Metazoa</taxon>
        <taxon>Spiralia</taxon>
        <taxon>Gnathifera</taxon>
        <taxon>Rotifera</taxon>
        <taxon>Eurotatoria</taxon>
        <taxon>Bdelloidea</taxon>
        <taxon>Philodinida</taxon>
        <taxon>Philodinidae</taxon>
        <taxon>Didymodactylos</taxon>
    </lineage>
</organism>
<reference evidence="2" key="1">
    <citation type="submission" date="2021-02" db="EMBL/GenBank/DDBJ databases">
        <authorList>
            <person name="Nowell W R."/>
        </authorList>
    </citation>
    <scope>NUCLEOTIDE SEQUENCE</scope>
</reference>
<accession>A0A815X5Y7</accession>
<dbReference type="SUPFAM" id="SSF141571">
    <property type="entry name" value="Pentapeptide repeat-like"/>
    <property type="match status" value="1"/>
</dbReference>
<evidence type="ECO:0000313" key="3">
    <source>
        <dbReference type="EMBL" id="CAF4163153.1"/>
    </source>
</evidence>
<sequence length="464" mass="53688">MVPPLQNKKRKIFSFLFCGISLEKWLKLTSAFLVSLMIGIFTIVTTSQQNHVANLNRIKDLEIANNQRQQDQEQADELHIETVYARYITEMSELFMKKDHPKLSKDEMLERLIFGRAKTLTTLRQIDIRRKNFLIFFLYEANLLNVSKNPIDLTGANLTGINLGDVGYSLKSISLKNCILINASFSMSNLEYANFYGSILDGANFSYSRLGRTNFTNCELSRTDFRHSFIYDSYFDNVNMRGALFPDSIIPLIDNAIAPNGSFVYSTYMKVRRTNLVDNGEPLCANVSFLSLKQRKWLYVGTNKPIATIVSCHFDRQEQCCFGGRKENNDDQNLDEYLYQQIDVFDYSRLIDSGKAKYNFSAYLGGMEYYNDYAYMDIEFMIKNVHVDSNKPVFRLGPVTNTERRNRTTFVYREKIDVIPKYTRQITIKMVFKKYSNNSDSSGLVHSVKLSITDLNESYETDFL</sequence>
<dbReference type="AlphaFoldDB" id="A0A815X5Y7"/>
<dbReference type="Pfam" id="PF13599">
    <property type="entry name" value="Pentapeptide_4"/>
    <property type="match status" value="1"/>
</dbReference>
<dbReference type="Proteomes" id="UP000663829">
    <property type="component" value="Unassembled WGS sequence"/>
</dbReference>
<dbReference type="InterPro" id="IPR051082">
    <property type="entry name" value="Pentapeptide-BTB/POZ_domain"/>
</dbReference>
<evidence type="ECO:0008006" key="6">
    <source>
        <dbReference type="Google" id="ProtNLM"/>
    </source>
</evidence>
<dbReference type="OrthoDB" id="9989223at2759"/>
<dbReference type="PANTHER" id="PTHR14136">
    <property type="entry name" value="BTB_POZ DOMAIN-CONTAINING PROTEIN KCTD9"/>
    <property type="match status" value="1"/>
</dbReference>
<dbReference type="PANTHER" id="PTHR14136:SF17">
    <property type="entry name" value="BTB_POZ DOMAIN-CONTAINING PROTEIN KCTD9"/>
    <property type="match status" value="1"/>
</dbReference>
<dbReference type="EMBL" id="CAJNOQ010027428">
    <property type="protein sequence ID" value="CAF1553409.1"/>
    <property type="molecule type" value="Genomic_DNA"/>
</dbReference>
<dbReference type="Proteomes" id="UP000682733">
    <property type="component" value="Unassembled WGS sequence"/>
</dbReference>
<name>A0A815X5Y7_9BILA</name>
<evidence type="ECO:0000313" key="2">
    <source>
        <dbReference type="EMBL" id="CAF1553409.1"/>
    </source>
</evidence>
<dbReference type="EMBL" id="CAJNOK010022744">
    <property type="protein sequence ID" value="CAF1352691.1"/>
    <property type="molecule type" value="Genomic_DNA"/>
</dbReference>
<proteinExistence type="predicted"/>